<proteinExistence type="predicted"/>
<organism evidence="2 3">
    <name type="scientific">Thermus scotoductus</name>
    <dbReference type="NCBI Taxonomy" id="37636"/>
    <lineage>
        <taxon>Bacteria</taxon>
        <taxon>Thermotogati</taxon>
        <taxon>Deinococcota</taxon>
        <taxon>Deinococci</taxon>
        <taxon>Thermales</taxon>
        <taxon>Thermaceae</taxon>
        <taxon>Thermus</taxon>
    </lineage>
</organism>
<gene>
    <name evidence="2" type="ORF">CSW27_11220</name>
</gene>
<dbReference type="EMBL" id="PEMJ01000336">
    <property type="protein sequence ID" value="RTI12035.1"/>
    <property type="molecule type" value="Genomic_DNA"/>
</dbReference>
<dbReference type="PROSITE" id="PS51819">
    <property type="entry name" value="VOC"/>
    <property type="match status" value="2"/>
</dbReference>
<dbReference type="PANTHER" id="PTHR36110:SF4">
    <property type="entry name" value="RING-CLEAVING DIOXYGENASE MHQA-RELATED"/>
    <property type="match status" value="1"/>
</dbReference>
<name>A0A430UTP5_THESC</name>
<dbReference type="InterPro" id="IPR037523">
    <property type="entry name" value="VOC_core"/>
</dbReference>
<dbReference type="PANTHER" id="PTHR36110">
    <property type="entry name" value="RING-CLEAVING DIOXYGENASE MHQE-RELATED"/>
    <property type="match status" value="1"/>
</dbReference>
<dbReference type="Proteomes" id="UP000287155">
    <property type="component" value="Unassembled WGS sequence"/>
</dbReference>
<reference evidence="2 3" key="1">
    <citation type="journal article" date="2019" name="Extremophiles">
        <title>Biogeography of thermophiles and predominance of Thermus scotoductus in domestic water heaters.</title>
        <authorList>
            <person name="Wilpiszeski R.L."/>
            <person name="Zhang Z."/>
            <person name="House C.H."/>
        </authorList>
    </citation>
    <scope>NUCLEOTIDE SEQUENCE [LARGE SCALE GENOMIC DNA]</scope>
    <source>
        <strain evidence="2 3">14_S14</strain>
    </source>
</reference>
<feature type="domain" description="VOC" evidence="1">
    <location>
        <begin position="6"/>
        <end position="130"/>
    </location>
</feature>
<dbReference type="SUPFAM" id="SSF54593">
    <property type="entry name" value="Glyoxalase/Bleomycin resistance protein/Dihydroxybiphenyl dioxygenase"/>
    <property type="match status" value="1"/>
</dbReference>
<evidence type="ECO:0000259" key="1">
    <source>
        <dbReference type="PROSITE" id="PS51819"/>
    </source>
</evidence>
<protein>
    <submittedName>
        <fullName evidence="2">Glyoxalase</fullName>
    </submittedName>
</protein>
<feature type="domain" description="VOC" evidence="1">
    <location>
        <begin position="150"/>
        <end position="266"/>
    </location>
</feature>
<dbReference type="Gene3D" id="3.10.180.10">
    <property type="entry name" value="2,3-Dihydroxybiphenyl 1,2-Dioxygenase, domain 1"/>
    <property type="match status" value="2"/>
</dbReference>
<comment type="caution">
    <text evidence="2">The sequence shown here is derived from an EMBL/GenBank/DDBJ whole genome shotgun (WGS) entry which is preliminary data.</text>
</comment>
<sequence length="310" mass="33880">MEGTLGLHHVTCLAGDPQENLDFYLGVLGLRLVKRSVNQDDPATYHLFYADRQGTPGTALTFFPYPHPPPHRLGVGQAVEVALAVPPESLGYWEARLARYGRPLERGERFGLPALLFPDPHGLPLAFTAAEGPGLPWEESPVPPEHQVRGLLGARILEREVEATLAFLQGVLGYRQRQVGDGAGWILEQEGSFLEVRALPGGRRGTLGVGGVHHLAFRVRDEAHALALREAALAWGLRPTPLIDRFWFRSVYFREPGGVLLELATDGPGFAVDEDPEALGERLVLPPWLEGQRPAIEAALPPVRLPGKEG</sequence>
<dbReference type="Pfam" id="PF00903">
    <property type="entry name" value="Glyoxalase"/>
    <property type="match status" value="1"/>
</dbReference>
<dbReference type="RefSeq" id="WP_126204972.1">
    <property type="nucleotide sequence ID" value="NZ_PEMJ01000336.1"/>
</dbReference>
<dbReference type="InterPro" id="IPR004360">
    <property type="entry name" value="Glyas_Fos-R_dOase_dom"/>
</dbReference>
<dbReference type="InterPro" id="IPR029068">
    <property type="entry name" value="Glyas_Bleomycin-R_OHBP_Dase"/>
</dbReference>
<evidence type="ECO:0000313" key="3">
    <source>
        <dbReference type="Proteomes" id="UP000287155"/>
    </source>
</evidence>
<evidence type="ECO:0000313" key="2">
    <source>
        <dbReference type="EMBL" id="RTI12035.1"/>
    </source>
</evidence>
<accession>A0A430UTP5</accession>
<dbReference type="AlphaFoldDB" id="A0A430UTP5"/>
<dbReference type="InterPro" id="IPR052537">
    <property type="entry name" value="Extradiol_RC_dioxygenase"/>
</dbReference>